<dbReference type="AlphaFoldDB" id="A0A2I0UTH7"/>
<dbReference type="PANTHER" id="PTHR33332">
    <property type="entry name" value="REVERSE TRANSCRIPTASE DOMAIN-CONTAINING PROTEIN"/>
    <property type="match status" value="1"/>
</dbReference>
<dbReference type="GO" id="GO:0003964">
    <property type="term" value="F:RNA-directed DNA polymerase activity"/>
    <property type="evidence" value="ECO:0007669"/>
    <property type="project" value="UniProtKB-KW"/>
</dbReference>
<keyword evidence="1" id="KW-0695">RNA-directed DNA polymerase</keyword>
<gene>
    <name evidence="1" type="ORF">llap_381</name>
</gene>
<dbReference type="Proteomes" id="UP000233556">
    <property type="component" value="Unassembled WGS sequence"/>
</dbReference>
<organism evidence="1 2">
    <name type="scientific">Limosa lapponica baueri</name>
    <dbReference type="NCBI Taxonomy" id="1758121"/>
    <lineage>
        <taxon>Eukaryota</taxon>
        <taxon>Metazoa</taxon>
        <taxon>Chordata</taxon>
        <taxon>Craniata</taxon>
        <taxon>Vertebrata</taxon>
        <taxon>Euteleostomi</taxon>
        <taxon>Archelosauria</taxon>
        <taxon>Archosauria</taxon>
        <taxon>Dinosauria</taxon>
        <taxon>Saurischia</taxon>
        <taxon>Theropoda</taxon>
        <taxon>Coelurosauria</taxon>
        <taxon>Aves</taxon>
        <taxon>Neognathae</taxon>
        <taxon>Neoaves</taxon>
        <taxon>Charadriiformes</taxon>
        <taxon>Scolopacidae</taxon>
        <taxon>Limosa</taxon>
    </lineage>
</organism>
<reference evidence="2" key="1">
    <citation type="submission" date="2017-11" db="EMBL/GenBank/DDBJ databases">
        <authorList>
            <person name="Lima N.C."/>
            <person name="Parody-Merino A.M."/>
            <person name="Battley P.F."/>
            <person name="Fidler A.E."/>
            <person name="Prosdocimi F."/>
        </authorList>
    </citation>
    <scope>NUCLEOTIDE SEQUENCE [LARGE SCALE GENOMIC DNA]</scope>
</reference>
<keyword evidence="2" id="KW-1185">Reference proteome</keyword>
<keyword evidence="1" id="KW-0548">Nucleotidyltransferase</keyword>
<protein>
    <submittedName>
        <fullName evidence="1">Rna-directed dna polymerase from mobile element jockey-like</fullName>
    </submittedName>
</protein>
<evidence type="ECO:0000313" key="1">
    <source>
        <dbReference type="EMBL" id="PKU49342.1"/>
    </source>
</evidence>
<sequence length="198" mass="22593">MAQRALISGSECTLNRFADDTKLGGVTDMPEGCAAFQRYLDRPEKWAFRNLKKFNKEMCKDLHLRRNNPTHQYMLWADQLESSFAEKALGILMDPMLNTSHQCALEARKANNILGCIRQTIANSIFVGVIERTLSKFADSTELCVAVYTLEGRDAIQRNLDRLEKCAPANFIKFNKAKYKVMNLGQGNPKHKYRLGRE</sequence>
<proteinExistence type="predicted"/>
<keyword evidence="1" id="KW-0808">Transferase</keyword>
<reference evidence="2" key="2">
    <citation type="submission" date="2017-12" db="EMBL/GenBank/DDBJ databases">
        <title>Genome sequence of the Bar-tailed Godwit (Limosa lapponica baueri).</title>
        <authorList>
            <person name="Lima N.C.B."/>
            <person name="Parody-Merino A.M."/>
            <person name="Battley P.F."/>
            <person name="Fidler A.E."/>
            <person name="Prosdocimi F."/>
        </authorList>
    </citation>
    <scope>NUCLEOTIDE SEQUENCE [LARGE SCALE GENOMIC DNA]</scope>
</reference>
<accession>A0A2I0UTH7</accession>
<name>A0A2I0UTH7_LIMLA</name>
<evidence type="ECO:0000313" key="2">
    <source>
        <dbReference type="Proteomes" id="UP000233556"/>
    </source>
</evidence>
<dbReference type="EMBL" id="KZ505639">
    <property type="protein sequence ID" value="PKU49342.1"/>
    <property type="molecule type" value="Genomic_DNA"/>
</dbReference>